<dbReference type="SUPFAM" id="SSF48452">
    <property type="entry name" value="TPR-like"/>
    <property type="match status" value="1"/>
</dbReference>
<dbReference type="RefSeq" id="WP_106758082.1">
    <property type="nucleotide sequence ID" value="NZ_PXWF02000235.1"/>
</dbReference>
<gene>
    <name evidence="2" type="ORF">C7C56_014460</name>
</gene>
<dbReference type="Gene3D" id="1.25.40.10">
    <property type="entry name" value="Tetratricopeptide repeat domain"/>
    <property type="match status" value="1"/>
</dbReference>
<dbReference type="Pfam" id="PF13414">
    <property type="entry name" value="TPR_11"/>
    <property type="match status" value="1"/>
</dbReference>
<protein>
    <submittedName>
        <fullName evidence="2">Tetratricopeptide repeat protein</fullName>
    </submittedName>
</protein>
<keyword evidence="3" id="KW-1185">Reference proteome</keyword>
<reference evidence="2 3" key="1">
    <citation type="submission" date="2018-04" db="EMBL/GenBank/DDBJ databases">
        <title>Massilia violaceinigra sp. nov., a novel purple-pigmented bacterium isolated from Tianshan glacier, Xinjiang, China.</title>
        <authorList>
            <person name="Wang H."/>
        </authorList>
    </citation>
    <scope>NUCLEOTIDE SEQUENCE [LARGE SCALE GENOMIC DNA]</scope>
    <source>
        <strain evidence="2 3">B448-2</strain>
    </source>
</reference>
<keyword evidence="1" id="KW-0802">TPR repeat</keyword>
<dbReference type="InterPro" id="IPR019734">
    <property type="entry name" value="TPR_rpt"/>
</dbReference>
<sequence length="203" mass="22184">MILALILGGAVGATCGPLVANEAGGDYTNAADSGKLAVVESFHFTAEVEALRRGVSDGLGADIGYTLERFPNHHRALAAMARLSQREKRPKPAGARHSVDCYFDRAMRFAPGDAAVRTIYGSYLLTMGRAEPALDQMREALRLDPANATTHYNLGLLLLKKKDFEQARKHAHEAYRRGFPLQGLKNKLVQAGQWKADEPARQL</sequence>
<evidence type="ECO:0000313" key="3">
    <source>
        <dbReference type="Proteomes" id="UP000241421"/>
    </source>
</evidence>
<dbReference type="OrthoDB" id="8525350at2"/>
<dbReference type="AlphaFoldDB" id="A0A2U2HJK3"/>
<accession>A0A2U2HJK3</accession>
<evidence type="ECO:0000256" key="1">
    <source>
        <dbReference type="PROSITE-ProRule" id="PRU00339"/>
    </source>
</evidence>
<dbReference type="EMBL" id="PXWF02000235">
    <property type="protein sequence ID" value="PWF47663.1"/>
    <property type="molecule type" value="Genomic_DNA"/>
</dbReference>
<proteinExistence type="predicted"/>
<feature type="repeat" description="TPR" evidence="1">
    <location>
        <begin position="114"/>
        <end position="147"/>
    </location>
</feature>
<evidence type="ECO:0000313" key="2">
    <source>
        <dbReference type="EMBL" id="PWF47663.1"/>
    </source>
</evidence>
<dbReference type="InterPro" id="IPR011990">
    <property type="entry name" value="TPR-like_helical_dom_sf"/>
</dbReference>
<name>A0A2U2HJK3_9BURK</name>
<comment type="caution">
    <text evidence="2">The sequence shown here is derived from an EMBL/GenBank/DDBJ whole genome shotgun (WGS) entry which is preliminary data.</text>
</comment>
<organism evidence="2 3">
    <name type="scientific">Massilia glaciei</name>
    <dbReference type="NCBI Taxonomy" id="1524097"/>
    <lineage>
        <taxon>Bacteria</taxon>
        <taxon>Pseudomonadati</taxon>
        <taxon>Pseudomonadota</taxon>
        <taxon>Betaproteobacteria</taxon>
        <taxon>Burkholderiales</taxon>
        <taxon>Oxalobacteraceae</taxon>
        <taxon>Telluria group</taxon>
        <taxon>Massilia</taxon>
    </lineage>
</organism>
<dbReference type="PROSITE" id="PS50005">
    <property type="entry name" value="TPR"/>
    <property type="match status" value="1"/>
</dbReference>
<dbReference type="Proteomes" id="UP000241421">
    <property type="component" value="Unassembled WGS sequence"/>
</dbReference>